<gene>
    <name evidence="1" type="ORF">TW77_22705</name>
</gene>
<dbReference type="InterPro" id="IPR016181">
    <property type="entry name" value="Acyl_CoA_acyltransferase"/>
</dbReference>
<dbReference type="Gene3D" id="3.40.630.30">
    <property type="match status" value="1"/>
</dbReference>
<dbReference type="RefSeq" id="WP_046007248.1">
    <property type="nucleotide sequence ID" value="NZ_JXYA01000071.1"/>
</dbReference>
<protein>
    <recommendedName>
        <fullName evidence="3">N-acetyltransferase</fullName>
    </recommendedName>
</protein>
<dbReference type="OrthoDB" id="9776898at2"/>
<evidence type="ECO:0000313" key="1">
    <source>
        <dbReference type="EMBL" id="KJZ05478.1"/>
    </source>
</evidence>
<dbReference type="AlphaFoldDB" id="A0A0F4QCU8"/>
<dbReference type="PATRIC" id="fig|43658.5.peg.4794"/>
<evidence type="ECO:0000313" key="2">
    <source>
        <dbReference type="Proteomes" id="UP000033452"/>
    </source>
</evidence>
<name>A0A0F4QCU8_9GAMM</name>
<dbReference type="EMBL" id="JXYA01000071">
    <property type="protein sequence ID" value="KJZ05478.1"/>
    <property type="molecule type" value="Genomic_DNA"/>
</dbReference>
<accession>A0A0F4QCU8</accession>
<evidence type="ECO:0008006" key="3">
    <source>
        <dbReference type="Google" id="ProtNLM"/>
    </source>
</evidence>
<comment type="caution">
    <text evidence="1">The sequence shown here is derived from an EMBL/GenBank/DDBJ whole genome shotgun (WGS) entry which is preliminary data.</text>
</comment>
<dbReference type="PANTHER" id="PTHR47017">
    <property type="entry name" value="ACYL-COA"/>
    <property type="match status" value="1"/>
</dbReference>
<organism evidence="1 2">
    <name type="scientific">Pseudoalteromonas rubra</name>
    <dbReference type="NCBI Taxonomy" id="43658"/>
    <lineage>
        <taxon>Bacteria</taxon>
        <taxon>Pseudomonadati</taxon>
        <taxon>Pseudomonadota</taxon>
        <taxon>Gammaproteobacteria</taxon>
        <taxon>Alteromonadales</taxon>
        <taxon>Pseudoalteromonadaceae</taxon>
        <taxon>Pseudoalteromonas</taxon>
    </lineage>
</organism>
<dbReference type="Proteomes" id="UP000033452">
    <property type="component" value="Unassembled WGS sequence"/>
</dbReference>
<dbReference type="SUPFAM" id="SSF55729">
    <property type="entry name" value="Acyl-CoA N-acyltransferases (Nat)"/>
    <property type="match status" value="1"/>
</dbReference>
<sequence>MYQHRFITSLAALTDNERASLSGKSPFSSLEWLEALELSGCVGDETGWLPYHLSVYDNEVLVALLPGYIKLHSYGEYVFDWAWAEAYERHQLAYYPKWICAIPFTPVVGSRMLSSQPVSDLLYDYVTTALHQAAGQQRWSGWHINFPAHRAGWQAQSLMERHGVQFHWKNHGYRQFDDFLNAMTSRKRKAIKKERKAVASQALTIRWYQGAEVGDGILRAFYQCYAITYQKRSGHQGYLNEAFFQRIFDTMPSQVAIVCAMEHDKIVAASLYLHDQDTLYGRYWGALQSHAHLHFELCYYQGIEYAIRHGLARFDAGAQGEHKLARGFEPVTTYSYHHISHPDFALAIKDYLAREQAHMAVYRSQCEASLPFKDQ</sequence>
<proteinExistence type="predicted"/>
<dbReference type="Pfam" id="PF04339">
    <property type="entry name" value="FemAB_like"/>
    <property type="match status" value="1"/>
</dbReference>
<keyword evidence="2" id="KW-1185">Reference proteome</keyword>
<dbReference type="InterPro" id="IPR007434">
    <property type="entry name" value="FemAB-like"/>
</dbReference>
<dbReference type="PANTHER" id="PTHR47017:SF1">
    <property type="entry name" value="ACYL-COA"/>
    <property type="match status" value="1"/>
</dbReference>
<reference evidence="1 2" key="1">
    <citation type="journal article" date="2015" name="BMC Genomics">
        <title>Genome mining reveals unlocked bioactive potential of marine Gram-negative bacteria.</title>
        <authorList>
            <person name="Machado H."/>
            <person name="Sonnenschein E.C."/>
            <person name="Melchiorsen J."/>
            <person name="Gram L."/>
        </authorList>
    </citation>
    <scope>NUCLEOTIDE SEQUENCE [LARGE SCALE GENOMIC DNA]</scope>
    <source>
        <strain evidence="1 2">S2471</strain>
    </source>
</reference>